<feature type="non-terminal residue" evidence="3">
    <location>
        <position position="1"/>
    </location>
</feature>
<dbReference type="OrthoDB" id="1282595at2759"/>
<name>A0A5J9VU98_9POAL</name>
<dbReference type="InterPro" id="IPR032675">
    <property type="entry name" value="LRR_dom_sf"/>
</dbReference>
<reference evidence="3 4" key="1">
    <citation type="journal article" date="2019" name="Sci. Rep.">
        <title>A high-quality genome of Eragrostis curvula grass provides insights into Poaceae evolution and supports new strategies to enhance forage quality.</title>
        <authorList>
            <person name="Carballo J."/>
            <person name="Santos B.A.C.M."/>
            <person name="Zappacosta D."/>
            <person name="Garbus I."/>
            <person name="Selva J.P."/>
            <person name="Gallo C.A."/>
            <person name="Diaz A."/>
            <person name="Albertini E."/>
            <person name="Caccamo M."/>
            <person name="Echenique V."/>
        </authorList>
    </citation>
    <scope>NUCLEOTIDE SEQUENCE [LARGE SCALE GENOMIC DNA]</scope>
    <source>
        <strain evidence="4">cv. Victoria</strain>
        <tissue evidence="3">Leaf</tissue>
    </source>
</reference>
<dbReference type="AlphaFoldDB" id="A0A5J9VU98"/>
<dbReference type="Proteomes" id="UP000324897">
    <property type="component" value="Chromosome 4"/>
</dbReference>
<dbReference type="SUPFAM" id="SSF52047">
    <property type="entry name" value="RNI-like"/>
    <property type="match status" value="1"/>
</dbReference>
<feature type="non-terminal residue" evidence="3">
    <location>
        <position position="537"/>
    </location>
</feature>
<evidence type="ECO:0000313" key="3">
    <source>
        <dbReference type="EMBL" id="TVU39206.1"/>
    </source>
</evidence>
<dbReference type="InterPro" id="IPR001810">
    <property type="entry name" value="F-box_dom"/>
</dbReference>
<dbReference type="EMBL" id="RWGY01000007">
    <property type="protein sequence ID" value="TVU39206.1"/>
    <property type="molecule type" value="Genomic_DNA"/>
</dbReference>
<organism evidence="3 4">
    <name type="scientific">Eragrostis curvula</name>
    <name type="common">weeping love grass</name>
    <dbReference type="NCBI Taxonomy" id="38414"/>
    <lineage>
        <taxon>Eukaryota</taxon>
        <taxon>Viridiplantae</taxon>
        <taxon>Streptophyta</taxon>
        <taxon>Embryophyta</taxon>
        <taxon>Tracheophyta</taxon>
        <taxon>Spermatophyta</taxon>
        <taxon>Magnoliopsida</taxon>
        <taxon>Liliopsida</taxon>
        <taxon>Poales</taxon>
        <taxon>Poaceae</taxon>
        <taxon>PACMAD clade</taxon>
        <taxon>Chloridoideae</taxon>
        <taxon>Eragrostideae</taxon>
        <taxon>Eragrostidinae</taxon>
        <taxon>Eragrostis</taxon>
    </lineage>
</organism>
<feature type="region of interest" description="Disordered" evidence="1">
    <location>
        <begin position="61"/>
        <end position="90"/>
    </location>
</feature>
<gene>
    <name evidence="3" type="ORF">EJB05_12614</name>
</gene>
<evidence type="ECO:0000259" key="2">
    <source>
        <dbReference type="Pfam" id="PF00646"/>
    </source>
</evidence>
<comment type="caution">
    <text evidence="3">The sequence shown here is derived from an EMBL/GenBank/DDBJ whole genome shotgun (WGS) entry which is preliminary data.</text>
</comment>
<dbReference type="PANTHER" id="PTHR34709">
    <property type="entry name" value="OS10G0396666 PROTEIN"/>
    <property type="match status" value="1"/>
</dbReference>
<keyword evidence="4" id="KW-1185">Reference proteome</keyword>
<dbReference type="Pfam" id="PF00646">
    <property type="entry name" value="F-box"/>
    <property type="match status" value="1"/>
</dbReference>
<dbReference type="InterPro" id="IPR055312">
    <property type="entry name" value="FBL15-like"/>
</dbReference>
<sequence length="537" mass="60285">ISHKNKIKRFLGKAGILTGTLAAGEPCRRHRRTPPAGYIPASDDQVGLLLKLAMAMQLRSGRRLVSPPPPAPRGDLRRGRPRRIQEDDGEDRISGLPEELVLDILGRFGSTRQAARTSALSRRWRDLWTELRVLDFGGLDGEAVETALARVRPNLNRLKIRFYMEQNITHARITSLLRAADRLAPAELDLDLEGCSAFDDVPFELPCFGRATSIVVFLRGLYFTVAPAGEFSSLEHLDLTFDRCHITDLTALIPRCPRLRKLSVRSFHAWASTNTNKIAVESTSLEELLLSMHVNTYGPADVAIVAPELRKFSVSYMVHNSFTVSQLSVPKLEESILEYTLGTIGVGFGYTWWLQHLRMETQCNARKVLSLMILPKNVLYNHLASRSFAQEVALLPVNQFSVLELSITTGGHVFGPLLLHLLQIRTSLQRLKLVLKKKIYTKCSENCDCDEDGNWRNEQISLPDLQDVEIQGFDADDDEVAFLQLVFRSAPILKRMDVQLSDQTSPSDEGCQKLCSIFEENASVKCNVYDQSVEKTT</sequence>
<protein>
    <recommendedName>
        <fullName evidence="2">F-box domain-containing protein</fullName>
    </recommendedName>
</protein>
<dbReference type="Gramene" id="TVU39206">
    <property type="protein sequence ID" value="TVU39206"/>
    <property type="gene ID" value="EJB05_12614"/>
</dbReference>
<evidence type="ECO:0000313" key="4">
    <source>
        <dbReference type="Proteomes" id="UP000324897"/>
    </source>
</evidence>
<dbReference type="InterPro" id="IPR036047">
    <property type="entry name" value="F-box-like_dom_sf"/>
</dbReference>
<evidence type="ECO:0000256" key="1">
    <source>
        <dbReference type="SAM" id="MobiDB-lite"/>
    </source>
</evidence>
<feature type="compositionally biased region" description="Basic and acidic residues" evidence="1">
    <location>
        <begin position="74"/>
        <end position="86"/>
    </location>
</feature>
<dbReference type="SUPFAM" id="SSF81383">
    <property type="entry name" value="F-box domain"/>
    <property type="match status" value="1"/>
</dbReference>
<dbReference type="PANTHER" id="PTHR34709:SF75">
    <property type="entry name" value="FBD DOMAIN-CONTAINING PROTEIN"/>
    <property type="match status" value="1"/>
</dbReference>
<feature type="domain" description="F-box" evidence="2">
    <location>
        <begin position="93"/>
        <end position="133"/>
    </location>
</feature>
<accession>A0A5J9VU98</accession>
<proteinExistence type="predicted"/>
<dbReference type="Gene3D" id="3.80.10.10">
    <property type="entry name" value="Ribonuclease Inhibitor"/>
    <property type="match status" value="1"/>
</dbReference>